<evidence type="ECO:0000256" key="2">
    <source>
        <dbReference type="ARBA" id="ARBA00022670"/>
    </source>
</evidence>
<dbReference type="RefSeq" id="WP_095987482.1">
    <property type="nucleotide sequence ID" value="NZ_CP022098.1"/>
</dbReference>
<evidence type="ECO:0000259" key="10">
    <source>
        <dbReference type="PROSITE" id="PS50927"/>
    </source>
</evidence>
<dbReference type="GO" id="GO:0046872">
    <property type="term" value="F:metal ion binding"/>
    <property type="evidence" value="ECO:0007669"/>
    <property type="project" value="UniProtKB-UniRule"/>
</dbReference>
<dbReference type="SUPFAM" id="SSF51110">
    <property type="entry name" value="alpha-D-mannose-specific plant lectins"/>
    <property type="match status" value="1"/>
</dbReference>
<reference evidence="11 12" key="1">
    <citation type="submission" date="2017-06" db="EMBL/GenBank/DDBJ databases">
        <title>Sequencing and comparative analysis of myxobacterial genomes.</title>
        <authorList>
            <person name="Rupp O."/>
            <person name="Goesmann A."/>
            <person name="Sogaard-Andersen L."/>
        </authorList>
    </citation>
    <scope>NUCLEOTIDE SEQUENCE [LARGE SCALE GENOMIC DNA]</scope>
    <source>
        <strain evidence="11 12">DSM 52655</strain>
    </source>
</reference>
<keyword evidence="5 9" id="KW-0378">Hydrolase</keyword>
<dbReference type="SMART" id="SM00108">
    <property type="entry name" value="B_lectin"/>
    <property type="match status" value="1"/>
</dbReference>
<evidence type="ECO:0000256" key="1">
    <source>
        <dbReference type="ARBA" id="ARBA00009388"/>
    </source>
</evidence>
<dbReference type="InterPro" id="IPR011096">
    <property type="entry name" value="FTP_domain"/>
</dbReference>
<dbReference type="PRINTS" id="PR00730">
    <property type="entry name" value="THERMOLYSIN"/>
</dbReference>
<dbReference type="KEGG" id="cfus:CYFUS_004891"/>
<dbReference type="Pfam" id="PF07504">
    <property type="entry name" value="FTP"/>
    <property type="match status" value="1"/>
</dbReference>
<feature type="active site" description="Proton donor" evidence="8">
    <location>
        <position position="436"/>
    </location>
</feature>
<evidence type="ECO:0000256" key="3">
    <source>
        <dbReference type="ARBA" id="ARBA00022723"/>
    </source>
</evidence>
<dbReference type="InterPro" id="IPR001480">
    <property type="entry name" value="Bulb-type_lectin_dom"/>
</dbReference>
<comment type="subcellular location">
    <subcellularLocation>
        <location evidence="9">Secreted</location>
    </subcellularLocation>
</comment>
<dbReference type="Proteomes" id="UP000217257">
    <property type="component" value="Chromosome"/>
</dbReference>
<dbReference type="Gene3D" id="1.10.390.10">
    <property type="entry name" value="Neutral Protease Domain 2"/>
    <property type="match status" value="1"/>
</dbReference>
<dbReference type="EMBL" id="CP022098">
    <property type="protein sequence ID" value="ATB39447.1"/>
    <property type="molecule type" value="Genomic_DNA"/>
</dbReference>
<dbReference type="PROSITE" id="PS50927">
    <property type="entry name" value="BULB_LECTIN"/>
    <property type="match status" value="1"/>
</dbReference>
<dbReference type="PANTHER" id="PTHR33794">
    <property type="entry name" value="BACILLOLYSIN"/>
    <property type="match status" value="1"/>
</dbReference>
<name>A0A250J7F1_9BACT</name>
<sequence length="646" mass="69247">MSTLRRFRGLAFLGMLAGLSACESADESAKSNGGTELDPAPGVTISNLQVVGTDQRQVPTFANGNFGQIRLGVEKRTEEAEVRALRPTLTALAKVFRVDPVELSFQRVVTDNIGERHFVYAQRKHGREVVGGTLVLHTRNDAVYAVHGNARADLDAPRDARLSPEEAIAVARQDSAQLAQLEIEALPRMVYWPAGEKLELVYRVNVAGLRQDGTPVDDDVLINAVSGSVVQRLTNIHSLKNRQVHNANYGTTLPGTLVRAEGGAAVADPVANTNYDQLGRTYDCYKAVFNRDSYDNAGARLVSSIHYGSNYANAGWLSSKQQMIYGDGDGVTFGNMAAAQDVTAHEITHAVTSATSNLNYFAEPGALNESMSDIMGSVCEWYRDGKVVSANTWKCAEEIYTPSTPGDALRYMNDPKKDGQSLDYYDASYSPFTDVHLASGIPNLAFYLLSQGGQHPRGRSTITVPGIGIAKAAQIFYRANTVLLLGKTFANFTDAKIATEQAAAQLGYSTADIAAVNAAWQAVGVKSNKLTYSQSLSLGQSMRSFDGRFTFTFQSDGNLVHKDAQGTVLWTSNTAGLQAKSAHMQADGNFVLYTTTEPTVGAAVWATNTGGHPGGGAFLLVQDDGNVVVYAGDGGTPLWATNTGGR</sequence>
<dbReference type="Gene3D" id="3.10.170.10">
    <property type="match status" value="1"/>
</dbReference>
<proteinExistence type="inferred from homology"/>
<feature type="signal peptide" evidence="9">
    <location>
        <begin position="1"/>
        <end position="25"/>
    </location>
</feature>
<dbReference type="InterPro" id="IPR050728">
    <property type="entry name" value="Zinc_Metalloprotease_M4"/>
</dbReference>
<dbReference type="EC" id="3.4.24.-" evidence="9"/>
<keyword evidence="6 9" id="KW-0862">Zinc</keyword>
<feature type="active site" evidence="8">
    <location>
        <position position="346"/>
    </location>
</feature>
<comment type="function">
    <text evidence="9">Extracellular zinc metalloprotease.</text>
</comment>
<dbReference type="CDD" id="cd09597">
    <property type="entry name" value="M4_TLP"/>
    <property type="match status" value="1"/>
</dbReference>
<dbReference type="InterPro" id="IPR013856">
    <property type="entry name" value="Peptidase_M4_domain"/>
</dbReference>
<evidence type="ECO:0000256" key="6">
    <source>
        <dbReference type="ARBA" id="ARBA00022833"/>
    </source>
</evidence>
<dbReference type="PROSITE" id="PS51257">
    <property type="entry name" value="PROKAR_LIPOPROTEIN"/>
    <property type="match status" value="1"/>
</dbReference>
<dbReference type="InterPro" id="IPR027268">
    <property type="entry name" value="Peptidase_M4/M1_CTD_sf"/>
</dbReference>
<protein>
    <recommendedName>
        <fullName evidence="9">Neutral metalloproteinase</fullName>
        <ecNumber evidence="9">3.4.24.-</ecNumber>
    </recommendedName>
</protein>
<evidence type="ECO:0000256" key="4">
    <source>
        <dbReference type="ARBA" id="ARBA00022729"/>
    </source>
</evidence>
<evidence type="ECO:0000256" key="8">
    <source>
        <dbReference type="PIRSR" id="PIRSR623612-1"/>
    </source>
</evidence>
<evidence type="ECO:0000256" key="9">
    <source>
        <dbReference type="RuleBase" id="RU366073"/>
    </source>
</evidence>
<keyword evidence="7 9" id="KW-0482">Metalloprotease</keyword>
<dbReference type="Pfam" id="PF01447">
    <property type="entry name" value="Peptidase_M4"/>
    <property type="match status" value="1"/>
</dbReference>
<feature type="domain" description="Bulb-type lectin" evidence="10">
    <location>
        <begin position="527"/>
        <end position="642"/>
    </location>
</feature>
<evidence type="ECO:0000256" key="5">
    <source>
        <dbReference type="ARBA" id="ARBA00022801"/>
    </source>
</evidence>
<evidence type="ECO:0000313" key="11">
    <source>
        <dbReference type="EMBL" id="ATB39447.1"/>
    </source>
</evidence>
<evidence type="ECO:0000256" key="7">
    <source>
        <dbReference type="ARBA" id="ARBA00023049"/>
    </source>
</evidence>
<keyword evidence="9" id="KW-0964">Secreted</keyword>
<dbReference type="GO" id="GO:0006508">
    <property type="term" value="P:proteolysis"/>
    <property type="evidence" value="ECO:0007669"/>
    <property type="project" value="UniProtKB-KW"/>
</dbReference>
<dbReference type="InterPro" id="IPR023612">
    <property type="entry name" value="Peptidase_M4"/>
</dbReference>
<dbReference type="SUPFAM" id="SSF55486">
    <property type="entry name" value="Metalloproteases ('zincins'), catalytic domain"/>
    <property type="match status" value="1"/>
</dbReference>
<feature type="chain" id="PRO_5023154513" description="Neutral metalloproteinase" evidence="9">
    <location>
        <begin position="26"/>
        <end position="646"/>
    </location>
</feature>
<comment type="cofactor">
    <cofactor evidence="9">
        <name>Zn(2+)</name>
        <dbReference type="ChEBI" id="CHEBI:29105"/>
    </cofactor>
</comment>
<evidence type="ECO:0000313" key="12">
    <source>
        <dbReference type="Proteomes" id="UP000217257"/>
    </source>
</evidence>
<dbReference type="Gene3D" id="2.90.10.10">
    <property type="entry name" value="Bulb-type lectin domain"/>
    <property type="match status" value="1"/>
</dbReference>
<dbReference type="CDD" id="cd00028">
    <property type="entry name" value="B_lectin"/>
    <property type="match status" value="1"/>
</dbReference>
<organism evidence="11 12">
    <name type="scientific">Cystobacter fuscus</name>
    <dbReference type="NCBI Taxonomy" id="43"/>
    <lineage>
        <taxon>Bacteria</taxon>
        <taxon>Pseudomonadati</taxon>
        <taxon>Myxococcota</taxon>
        <taxon>Myxococcia</taxon>
        <taxon>Myxococcales</taxon>
        <taxon>Cystobacterineae</taxon>
        <taxon>Archangiaceae</taxon>
        <taxon>Cystobacter</taxon>
    </lineage>
</organism>
<accession>A0A250J7F1</accession>
<dbReference type="GO" id="GO:0005576">
    <property type="term" value="C:extracellular region"/>
    <property type="evidence" value="ECO:0007669"/>
    <property type="project" value="UniProtKB-SubCell"/>
</dbReference>
<comment type="similarity">
    <text evidence="1 9">Belongs to the peptidase M4 family.</text>
</comment>
<dbReference type="AlphaFoldDB" id="A0A250J7F1"/>
<keyword evidence="2 9" id="KW-0645">Protease</keyword>
<dbReference type="Gene3D" id="3.10.450.490">
    <property type="match status" value="1"/>
</dbReference>
<dbReference type="Pfam" id="PF02868">
    <property type="entry name" value="Peptidase_M4_C"/>
    <property type="match status" value="1"/>
</dbReference>
<dbReference type="GO" id="GO:0004222">
    <property type="term" value="F:metalloendopeptidase activity"/>
    <property type="evidence" value="ECO:0007669"/>
    <property type="project" value="UniProtKB-UniRule"/>
</dbReference>
<keyword evidence="3" id="KW-0479">Metal-binding</keyword>
<dbReference type="PANTHER" id="PTHR33794:SF1">
    <property type="entry name" value="BACILLOLYSIN"/>
    <property type="match status" value="1"/>
</dbReference>
<dbReference type="InterPro" id="IPR036426">
    <property type="entry name" value="Bulb-type_lectin_dom_sf"/>
</dbReference>
<keyword evidence="4 9" id="KW-0732">Signal</keyword>
<dbReference type="InterPro" id="IPR001570">
    <property type="entry name" value="Peptidase_M4_C_domain"/>
</dbReference>
<gene>
    <name evidence="11" type="ORF">CYFUS_004891</name>
</gene>